<dbReference type="NCBIfam" id="TIGR02506">
    <property type="entry name" value="NrdE_NrdA"/>
    <property type="match status" value="1"/>
</dbReference>
<dbReference type="GeneID" id="66609020"/>
<dbReference type="InterPro" id="IPR026459">
    <property type="entry name" value="RNR_1b_NrdE"/>
</dbReference>
<dbReference type="FunFam" id="1.10.1650.20:FF:000002">
    <property type="entry name" value="Ribonucleoside-diphosphate reductase"/>
    <property type="match status" value="1"/>
</dbReference>
<evidence type="ECO:0000256" key="10">
    <source>
        <dbReference type="RuleBase" id="RU003410"/>
    </source>
</evidence>
<evidence type="ECO:0000256" key="9">
    <source>
        <dbReference type="ARBA" id="ARBA00047754"/>
    </source>
</evidence>
<keyword evidence="4" id="KW-0547">Nucleotide-binding</keyword>
<keyword evidence="6 10" id="KW-0560">Oxidoreductase</keyword>
<dbReference type="InterPro" id="IPR039718">
    <property type="entry name" value="Rrm1"/>
</dbReference>
<dbReference type="PATRIC" id="fig|722438.3.peg.362"/>
<keyword evidence="5" id="KW-0067">ATP-binding</keyword>
<dbReference type="AlphaFoldDB" id="A0A0H3DKP6"/>
<dbReference type="InterPro" id="IPR008926">
    <property type="entry name" value="RNR_R1-su_N"/>
</dbReference>
<evidence type="ECO:0000256" key="7">
    <source>
        <dbReference type="ARBA" id="ARBA00023116"/>
    </source>
</evidence>
<dbReference type="GO" id="GO:0004748">
    <property type="term" value="F:ribonucleoside-diphosphate reductase activity, thioredoxin disulfide as acceptor"/>
    <property type="evidence" value="ECO:0007669"/>
    <property type="project" value="UniProtKB-EC"/>
</dbReference>
<proteinExistence type="inferred from homology"/>
<dbReference type="Gene3D" id="3.20.70.20">
    <property type="match status" value="1"/>
</dbReference>
<dbReference type="Pfam" id="PF08343">
    <property type="entry name" value="RNR_N"/>
    <property type="match status" value="1"/>
</dbReference>
<evidence type="ECO:0000256" key="3">
    <source>
        <dbReference type="ARBA" id="ARBA00022533"/>
    </source>
</evidence>
<dbReference type="Gene3D" id="1.10.1650.20">
    <property type="match status" value="1"/>
</dbReference>
<dbReference type="NCBIfam" id="TIGR04170">
    <property type="entry name" value="RNR_1b_NrdE"/>
    <property type="match status" value="1"/>
</dbReference>
<evidence type="ECO:0000313" key="13">
    <source>
        <dbReference type="Proteomes" id="UP000007756"/>
    </source>
</evidence>
<dbReference type="EC" id="1.17.4.1" evidence="2 10"/>
<accession>A0A0H3DKP6</accession>
<dbReference type="eggNOG" id="COG0209">
    <property type="taxonomic scope" value="Bacteria"/>
</dbReference>
<dbReference type="UniPathway" id="UPA00326"/>
<dbReference type="SUPFAM" id="SSF51998">
    <property type="entry name" value="PFL-like glycyl radical enzymes"/>
    <property type="match status" value="1"/>
</dbReference>
<dbReference type="CDD" id="cd01679">
    <property type="entry name" value="RNR_I"/>
    <property type="match status" value="1"/>
</dbReference>
<dbReference type="InterPro" id="IPR000788">
    <property type="entry name" value="RNR_lg_C"/>
</dbReference>
<feature type="domain" description="Ribonucleotide reductase large subunit" evidence="11">
    <location>
        <begin position="567"/>
        <end position="589"/>
    </location>
</feature>
<dbReference type="Proteomes" id="UP000007756">
    <property type="component" value="Chromosome"/>
</dbReference>
<evidence type="ECO:0000256" key="1">
    <source>
        <dbReference type="ARBA" id="ARBA00010406"/>
    </source>
</evidence>
<sequence length="721" mass="82433">MSVKEKIPAFNTQEDLESYISLNAYTKVYGDFKMDLHAVEAYIQEHVKPKTKVFHSTKERLDFLVKNDYYDENIINMYSFEQFEEITRKAYAYRFRYANFMGAFKFYNAYALKTFDGKWYLENYEDRVVMNVLFLANGNYNKALKLLKQIITNRFQPATPTFLNAGRKKRGEFVSCYLLRIEDNMESIGRAITTTLQLSKRDGGVALLLTNIRESGAPIKKIENQSSDIIPIMKLLEDSFSYANQLGQRQGAGAVYLHAHHPDVMQFLDTKRENADEKIRIKSLSLGLVIPDITFTLAKNNEEMALFSPYDVYEEYGKPLSDISVTEMYYELLANQRIKKTFINARKFFQTVAELHFESGYPYILFDDTVNRRNAHPNRIVMSNLCSEIVQPSTPSEFHHDLAFKKVGNDISCNLGSLNIAKAMESGPEFSELVKLAIESLDLVSRVSNLETAPSIQKGNSENHALGLGAMNLHGFLATNQIYYNSPEAIDFTNIFFYTVAYHAFKASSELALEKGKFKNFENTKFADGSYFDKYIKVEPDFWTPKTERVKALFQKYQVEIPTRENWKELALNIQKNGLANSHLLAIAPTGSISYLSSCTPSLQPVVSPVEVRKEGRLGRIYVPAYQLNKDSYPFYKDGAYELGPEPIINIAAAAQQHVDQAISLTLFMTDKATTRDLNKAYIYAFKKGCSSIYYVRVRQEVLEDSEDHTIQMQQCEACVI</sequence>
<dbReference type="InterPro" id="IPR013509">
    <property type="entry name" value="RNR_lsu_N"/>
</dbReference>
<dbReference type="PANTHER" id="PTHR11573">
    <property type="entry name" value="RIBONUCLEOSIDE-DIPHOSPHATE REDUCTASE LARGE CHAIN"/>
    <property type="match status" value="1"/>
</dbReference>
<dbReference type="InterPro" id="IPR013554">
    <property type="entry name" value="RNR_N"/>
</dbReference>
<evidence type="ECO:0000256" key="5">
    <source>
        <dbReference type="ARBA" id="ARBA00022840"/>
    </source>
</evidence>
<organism evidence="12 13">
    <name type="scientific">Mycoplasmoides pneumoniae (strain ATCC 15531 / DSM 23978 / CIP 103766 / NBRC 14401 / NCTC 10119 / FH)</name>
    <name type="common">Mycoplasma pneumoniae</name>
    <dbReference type="NCBI Taxonomy" id="722438"/>
    <lineage>
        <taxon>Bacteria</taxon>
        <taxon>Bacillati</taxon>
        <taxon>Mycoplasmatota</taxon>
        <taxon>Mycoplasmoidales</taxon>
        <taxon>Mycoplasmoidaceae</taxon>
        <taxon>Mycoplasmoides</taxon>
    </lineage>
</organism>
<dbReference type="KEGG" id="mpj:MPNE_0377"/>
<evidence type="ECO:0000256" key="4">
    <source>
        <dbReference type="ARBA" id="ARBA00022741"/>
    </source>
</evidence>
<keyword evidence="7 10" id="KW-0215">Deoxyribonucleotide synthesis</keyword>
<dbReference type="PROSITE" id="PS00089">
    <property type="entry name" value="RIBORED_LARGE"/>
    <property type="match status" value="1"/>
</dbReference>
<dbReference type="Pfam" id="PF00317">
    <property type="entry name" value="Ribonuc_red_lgN"/>
    <property type="match status" value="1"/>
</dbReference>
<comment type="catalytic activity">
    <reaction evidence="9 10">
        <text>a 2'-deoxyribonucleoside 5'-diphosphate + [thioredoxin]-disulfide + H2O = a ribonucleoside 5'-diphosphate + [thioredoxin]-dithiol</text>
        <dbReference type="Rhea" id="RHEA:23252"/>
        <dbReference type="Rhea" id="RHEA-COMP:10698"/>
        <dbReference type="Rhea" id="RHEA-COMP:10700"/>
        <dbReference type="ChEBI" id="CHEBI:15377"/>
        <dbReference type="ChEBI" id="CHEBI:29950"/>
        <dbReference type="ChEBI" id="CHEBI:50058"/>
        <dbReference type="ChEBI" id="CHEBI:57930"/>
        <dbReference type="ChEBI" id="CHEBI:73316"/>
        <dbReference type="EC" id="1.17.4.1"/>
    </reaction>
</comment>
<dbReference type="GO" id="GO:0005971">
    <property type="term" value="C:ribonucleoside-diphosphate reductase complex"/>
    <property type="evidence" value="ECO:0007669"/>
    <property type="project" value="TreeGrafter"/>
</dbReference>
<keyword evidence="8" id="KW-1015">Disulfide bond</keyword>
<dbReference type="Pfam" id="PF02867">
    <property type="entry name" value="Ribonuc_red_lgC"/>
    <property type="match status" value="1"/>
</dbReference>
<gene>
    <name evidence="12" type="ordered locus">MPNE_0377</name>
</gene>
<dbReference type="PANTHER" id="PTHR11573:SF30">
    <property type="entry name" value="RIBONUCLEOSIDE-DIPHOSPHATE REDUCTASE 2 SUBUNIT ALPHA"/>
    <property type="match status" value="1"/>
</dbReference>
<evidence type="ECO:0000259" key="11">
    <source>
        <dbReference type="PROSITE" id="PS00089"/>
    </source>
</evidence>
<dbReference type="GO" id="GO:0005524">
    <property type="term" value="F:ATP binding"/>
    <property type="evidence" value="ECO:0007669"/>
    <property type="project" value="UniProtKB-KW"/>
</dbReference>
<protein>
    <recommendedName>
        <fullName evidence="2 10">Ribonucleoside-diphosphate reductase</fullName>
        <ecNumber evidence="2 10">1.17.4.1</ecNumber>
    </recommendedName>
</protein>
<dbReference type="InterPro" id="IPR013346">
    <property type="entry name" value="NrdE_NrdA_C"/>
</dbReference>
<dbReference type="PaxDb" id="722438-MPNE_0377"/>
<comment type="function">
    <text evidence="10">Provides the precursors necessary for DNA synthesis. Catalyzes the biosynthesis of deoxyribonucleotides from the corresponding ribonucleotides.</text>
</comment>
<keyword evidence="3" id="KW-0021">Allosteric enzyme</keyword>
<dbReference type="SUPFAM" id="SSF48168">
    <property type="entry name" value="R1 subunit of ribonucleotide reductase, N-terminal domain"/>
    <property type="match status" value="1"/>
</dbReference>
<dbReference type="GO" id="GO:0009263">
    <property type="term" value="P:deoxyribonucleotide biosynthetic process"/>
    <property type="evidence" value="ECO:0007669"/>
    <property type="project" value="UniProtKB-KW"/>
</dbReference>
<dbReference type="PRINTS" id="PR01183">
    <property type="entry name" value="RIBORDTASEM1"/>
</dbReference>
<evidence type="ECO:0000256" key="2">
    <source>
        <dbReference type="ARBA" id="ARBA00012274"/>
    </source>
</evidence>
<reference evidence="12 13" key="1">
    <citation type="journal article" date="2010" name="Appl. Environ. Microbiol.">
        <title>Targeted chromosomal knockouts in Mycoplasma pneumoniae.</title>
        <authorList>
            <person name="Krishnakumar R."/>
            <person name="Assad-Garcia N."/>
            <person name="Benders G.A."/>
            <person name="Phan Q."/>
            <person name="Montague M.G."/>
            <person name="Glass J.I."/>
        </authorList>
    </citation>
    <scope>NUCLEOTIDE SEQUENCE [LARGE SCALE GENOMIC DNA]</scope>
    <source>
        <strain evidence="13">ATCC 15531 / DSM 22911 / NBRC 14401 / NCTC 10119 / FH</strain>
    </source>
</reference>
<evidence type="ECO:0000313" key="12">
    <source>
        <dbReference type="EMBL" id="ADK86978.1"/>
    </source>
</evidence>
<dbReference type="EMBL" id="CP002077">
    <property type="protein sequence ID" value="ADK86978.1"/>
    <property type="molecule type" value="Genomic_DNA"/>
</dbReference>
<dbReference type="HOGENOM" id="CLU_000404_4_1_14"/>
<name>A0A0H3DKP6_MYCPB</name>
<comment type="similarity">
    <text evidence="1 10">Belongs to the ribonucleoside diphosphate reductase large chain family.</text>
</comment>
<dbReference type="STRING" id="722438.F539_01825"/>
<evidence type="ECO:0000256" key="8">
    <source>
        <dbReference type="ARBA" id="ARBA00023157"/>
    </source>
</evidence>
<dbReference type="RefSeq" id="WP_014574945.1">
    <property type="nucleotide sequence ID" value="NZ_CP010546.1"/>
</dbReference>
<evidence type="ECO:0000256" key="6">
    <source>
        <dbReference type="ARBA" id="ARBA00023002"/>
    </source>
</evidence>